<keyword evidence="8" id="KW-1185">Reference proteome</keyword>
<dbReference type="InterPro" id="IPR034718">
    <property type="entry name" value="RlpA"/>
</dbReference>
<evidence type="ECO:0000313" key="8">
    <source>
        <dbReference type="Proteomes" id="UP000607397"/>
    </source>
</evidence>
<evidence type="ECO:0000256" key="1">
    <source>
        <dbReference type="ARBA" id="ARBA00023239"/>
    </source>
</evidence>
<name>A0A8K2ABS9_9CYAN</name>
<dbReference type="Gene3D" id="2.40.40.10">
    <property type="entry name" value="RlpA-like domain"/>
    <property type="match status" value="1"/>
</dbReference>
<evidence type="ECO:0000259" key="6">
    <source>
        <dbReference type="Pfam" id="PF03330"/>
    </source>
</evidence>
<dbReference type="Pfam" id="PF03330">
    <property type="entry name" value="DPBB_1"/>
    <property type="match status" value="1"/>
</dbReference>
<sequence precursor="true">MKKIMLSGLTAALSVSIIGTLSISQASPPVTLEANVSESTVMPATDEESQISSAAEDSGVRSQALKVGERQGRSGGSTSDDGIAKIYSHAISGRNAVTLYVHNIPVVTFLGVKPDTAEAEGVKVASVGESVPAATTAQDPMWRATTVAARINQLHRSGVEAKEIQVRWDSERRSYRIGADNLHLLEMSDGTISPQTTQDVAEDALQITNRLRRQLGNAEPLSDIQGRPQPPRPAQTVALGPVRLQVQGMASWYGPGFHGNRTANGERFNQYDMTAAHRNLPFGTRVRVTNLHNGRSVVVRINDRGPFTGGRVIDLSKGAAQTLGVVSSGVAPVRLDVLQ</sequence>
<dbReference type="GO" id="GO:0000270">
    <property type="term" value="P:peptidoglycan metabolic process"/>
    <property type="evidence" value="ECO:0007669"/>
    <property type="project" value="UniProtKB-UniRule"/>
</dbReference>
<dbReference type="PANTHER" id="PTHR34183:SF8">
    <property type="entry name" value="ENDOLYTIC PEPTIDOGLYCAN TRANSGLYCOSYLASE RLPA-RELATED"/>
    <property type="match status" value="1"/>
</dbReference>
<evidence type="ECO:0000256" key="2">
    <source>
        <dbReference type="ARBA" id="ARBA00023316"/>
    </source>
</evidence>
<keyword evidence="1 3" id="KW-0456">Lyase</keyword>
<proteinExistence type="inferred from homology"/>
<comment type="function">
    <text evidence="3">Lytic transglycosylase with a strong preference for naked glycan strands that lack stem peptides.</text>
</comment>
<dbReference type="InterPro" id="IPR036908">
    <property type="entry name" value="RlpA-like_sf"/>
</dbReference>
<comment type="caution">
    <text evidence="7">The sequence shown here is derived from an EMBL/GenBank/DDBJ whole genome shotgun (WGS) entry which is preliminary data.</text>
</comment>
<keyword evidence="3" id="KW-0732">Signal</keyword>
<dbReference type="GO" id="GO:0008932">
    <property type="term" value="F:lytic endotransglycosylase activity"/>
    <property type="evidence" value="ECO:0007669"/>
    <property type="project" value="UniProtKB-UniRule"/>
</dbReference>
<dbReference type="HAMAP" id="MF_02071">
    <property type="entry name" value="RlpA"/>
    <property type="match status" value="1"/>
</dbReference>
<evidence type="ECO:0000256" key="3">
    <source>
        <dbReference type="HAMAP-Rule" id="MF_02071"/>
    </source>
</evidence>
<feature type="region of interest" description="Disordered" evidence="5">
    <location>
        <begin position="42"/>
        <end position="79"/>
    </location>
</feature>
<dbReference type="InterPro" id="IPR012997">
    <property type="entry name" value="RplA"/>
</dbReference>
<gene>
    <name evidence="3" type="primary">rlpA</name>
    <name evidence="7" type="ORF">GS597_00990</name>
</gene>
<keyword evidence="2 3" id="KW-0961">Cell wall biogenesis/degradation</keyword>
<accession>A0A8K2ABS9</accession>
<dbReference type="Proteomes" id="UP000607397">
    <property type="component" value="Unassembled WGS sequence"/>
</dbReference>
<dbReference type="GO" id="GO:0071555">
    <property type="term" value="P:cell wall organization"/>
    <property type="evidence" value="ECO:0007669"/>
    <property type="project" value="UniProtKB-KW"/>
</dbReference>
<feature type="signal peptide" evidence="3">
    <location>
        <begin position="1"/>
        <end position="26"/>
    </location>
</feature>
<reference evidence="7" key="1">
    <citation type="submission" date="2019-12" db="EMBL/GenBank/DDBJ databases">
        <title>High-Quality draft genome sequences of three cyanobacteria isolated from the limestone walls of the Old Cathedral of Coimbra.</title>
        <authorList>
            <person name="Tiago I."/>
            <person name="Soares F."/>
            <person name="Portugal A."/>
        </authorList>
    </citation>
    <scope>NUCLEOTIDE SEQUENCE [LARGE SCALE GENOMIC DNA]</scope>
    <source>
        <strain evidence="7">C</strain>
    </source>
</reference>
<dbReference type="EMBL" id="WVIC01000002">
    <property type="protein sequence ID" value="NCJ05114.1"/>
    <property type="molecule type" value="Genomic_DNA"/>
</dbReference>
<feature type="domain" description="RlpA-like protein double-psi beta-barrel" evidence="6">
    <location>
        <begin position="246"/>
        <end position="334"/>
    </location>
</feature>
<dbReference type="PANTHER" id="PTHR34183">
    <property type="entry name" value="ENDOLYTIC PEPTIDOGLYCAN TRANSGLYCOSYLASE RLPA"/>
    <property type="match status" value="1"/>
</dbReference>
<evidence type="ECO:0000313" key="7">
    <source>
        <dbReference type="EMBL" id="NCJ05114.1"/>
    </source>
</evidence>
<dbReference type="EC" id="4.2.2.-" evidence="3"/>
<feature type="chain" id="PRO_5035497440" description="Probable endolytic peptidoglycan transglycosylase RlpA" evidence="3">
    <location>
        <begin position="27"/>
        <end position="339"/>
    </location>
</feature>
<dbReference type="RefSeq" id="WP_161823599.1">
    <property type="nucleotide sequence ID" value="NZ_WVIC01000002.1"/>
</dbReference>
<comment type="similarity">
    <text evidence="3 4">Belongs to the RlpA family.</text>
</comment>
<protein>
    <recommendedName>
        <fullName evidence="3">Probable endolytic peptidoglycan transglycosylase RlpA</fullName>
        <ecNumber evidence="3">4.2.2.-</ecNumber>
    </recommendedName>
</protein>
<dbReference type="CDD" id="cd22268">
    <property type="entry name" value="DPBB_RlpA-like"/>
    <property type="match status" value="1"/>
</dbReference>
<dbReference type="AlphaFoldDB" id="A0A8K2ABS9"/>
<evidence type="ECO:0000256" key="4">
    <source>
        <dbReference type="RuleBase" id="RU003495"/>
    </source>
</evidence>
<organism evidence="7 8">
    <name type="scientific">Petrachloros mirabilis ULC683</name>
    <dbReference type="NCBI Taxonomy" id="2781853"/>
    <lineage>
        <taxon>Bacteria</taxon>
        <taxon>Bacillati</taxon>
        <taxon>Cyanobacteriota</taxon>
        <taxon>Cyanophyceae</taxon>
        <taxon>Synechococcales</taxon>
        <taxon>Petrachlorosaceae</taxon>
        <taxon>Petrachloros</taxon>
        <taxon>Petrachloros mirabilis</taxon>
    </lineage>
</organism>
<evidence type="ECO:0000256" key="5">
    <source>
        <dbReference type="SAM" id="MobiDB-lite"/>
    </source>
</evidence>
<dbReference type="NCBIfam" id="TIGR00413">
    <property type="entry name" value="rlpA"/>
    <property type="match status" value="1"/>
</dbReference>
<dbReference type="SUPFAM" id="SSF50685">
    <property type="entry name" value="Barwin-like endoglucanases"/>
    <property type="match status" value="1"/>
</dbReference>
<dbReference type="InterPro" id="IPR009009">
    <property type="entry name" value="RlpA-like_DPBB"/>
</dbReference>